<evidence type="ECO:0000313" key="4">
    <source>
        <dbReference type="EMBL" id="KAK1936527.1"/>
    </source>
</evidence>
<dbReference type="InterPro" id="IPR003877">
    <property type="entry name" value="SPRY_dom"/>
</dbReference>
<dbReference type="InterPro" id="IPR013320">
    <property type="entry name" value="ConA-like_dom_sf"/>
</dbReference>
<dbReference type="InterPro" id="IPR037353">
    <property type="entry name" value="ASH2"/>
</dbReference>
<dbReference type="CDD" id="cd12872">
    <property type="entry name" value="SPRY_Ash2"/>
    <property type="match status" value="1"/>
</dbReference>
<dbReference type="PANTHER" id="PTHR10598">
    <property type="entry name" value="SET1/ASH2 HISTONE METHYLTRANSFERASE COMPLEX SUBUNIT ASH2"/>
    <property type="match status" value="1"/>
</dbReference>
<dbReference type="Proteomes" id="UP001195914">
    <property type="component" value="Unassembled WGS sequence"/>
</dbReference>
<dbReference type="PANTHER" id="PTHR10598:SF0">
    <property type="entry name" value="SET1_ASH2 HISTONE METHYLTRANSFERASE COMPLEX SUBUNIT ASH2"/>
    <property type="match status" value="1"/>
</dbReference>
<proteinExistence type="predicted"/>
<feature type="domain" description="B30.2/SPRY" evidence="3">
    <location>
        <begin position="16"/>
        <end position="222"/>
    </location>
</feature>
<evidence type="ECO:0000313" key="5">
    <source>
        <dbReference type="Proteomes" id="UP001195914"/>
    </source>
</evidence>
<dbReference type="InterPro" id="IPR001870">
    <property type="entry name" value="B30.2/SPRY"/>
</dbReference>
<dbReference type="AlphaFoldDB" id="A0AAD9GDR7"/>
<dbReference type="GO" id="GO:0000976">
    <property type="term" value="F:transcription cis-regulatory region binding"/>
    <property type="evidence" value="ECO:0007669"/>
    <property type="project" value="TreeGrafter"/>
</dbReference>
<dbReference type="SMART" id="SM00449">
    <property type="entry name" value="SPRY"/>
    <property type="match status" value="1"/>
</dbReference>
<dbReference type="Gene3D" id="2.60.120.920">
    <property type="match status" value="1"/>
</dbReference>
<sequence length="318" mass="35605">METDGHSSGGNFKWQCLPEYNAAYLYKRMSQQGTLGWLCDDEEEPRLSARYKDRNVQLLDGGLTAIGHKGWASVFGSHCSRRGKWYYEVIVMEGAKDLRFIGRNPGKGIKIRGHVRVGYACRYQKYALPVGYGDFGYAISDTDGSVINGGIRKPYAMPFGAGDVIGCYISLGDPDTVLVDPRKDSKLFGQLQNGILCDPNDPPQKVVNGDSYVAFTINGESFGQCQLKIWDGEYHPAIALYMGATVKVNFGKIKHKQKTRINRPHVLLRATKRLQTLLYYGETYHAIICLVYIGKKCNKGAQSSRTTQKLYKWRGVSD</sequence>
<organism evidence="4 5">
    <name type="scientific">Babesia divergens</name>
    <dbReference type="NCBI Taxonomy" id="32595"/>
    <lineage>
        <taxon>Eukaryota</taxon>
        <taxon>Sar</taxon>
        <taxon>Alveolata</taxon>
        <taxon>Apicomplexa</taxon>
        <taxon>Aconoidasida</taxon>
        <taxon>Piroplasmida</taxon>
        <taxon>Babesiidae</taxon>
        <taxon>Babesia</taxon>
    </lineage>
</organism>
<keyword evidence="2" id="KW-0539">Nucleus</keyword>
<reference evidence="4" key="1">
    <citation type="journal article" date="2014" name="Nucleic Acids Res.">
        <title>The evolutionary dynamics of variant antigen genes in Babesia reveal a history of genomic innovation underlying host-parasite interaction.</title>
        <authorList>
            <person name="Jackson A.P."/>
            <person name="Otto T.D."/>
            <person name="Darby A."/>
            <person name="Ramaprasad A."/>
            <person name="Xia D."/>
            <person name="Echaide I.E."/>
            <person name="Farber M."/>
            <person name="Gahlot S."/>
            <person name="Gamble J."/>
            <person name="Gupta D."/>
            <person name="Gupta Y."/>
            <person name="Jackson L."/>
            <person name="Malandrin L."/>
            <person name="Malas T.B."/>
            <person name="Moussa E."/>
            <person name="Nair M."/>
            <person name="Reid A.J."/>
            <person name="Sanders M."/>
            <person name="Sharma J."/>
            <person name="Tracey A."/>
            <person name="Quail M.A."/>
            <person name="Weir W."/>
            <person name="Wastling J.M."/>
            <person name="Hall N."/>
            <person name="Willadsen P."/>
            <person name="Lingelbach K."/>
            <person name="Shiels B."/>
            <person name="Tait A."/>
            <person name="Berriman M."/>
            <person name="Allred D.R."/>
            <person name="Pain A."/>
        </authorList>
    </citation>
    <scope>NUCLEOTIDE SEQUENCE</scope>
    <source>
        <strain evidence="4">1802A</strain>
    </source>
</reference>
<reference evidence="4" key="2">
    <citation type="submission" date="2021-05" db="EMBL/GenBank/DDBJ databases">
        <authorList>
            <person name="Pain A."/>
        </authorList>
    </citation>
    <scope>NUCLEOTIDE SEQUENCE</scope>
    <source>
        <strain evidence="4">1802A</strain>
    </source>
</reference>
<evidence type="ECO:0000256" key="2">
    <source>
        <dbReference type="ARBA" id="ARBA00023242"/>
    </source>
</evidence>
<comment type="subcellular location">
    <subcellularLocation>
        <location evidence="1">Nucleus</location>
    </subcellularLocation>
</comment>
<comment type="caution">
    <text evidence="4">The sequence shown here is derived from an EMBL/GenBank/DDBJ whole genome shotgun (WGS) entry which is preliminary data.</text>
</comment>
<dbReference type="EMBL" id="JAHBMH010000044">
    <property type="protein sequence ID" value="KAK1936527.1"/>
    <property type="molecule type" value="Genomic_DNA"/>
</dbReference>
<protein>
    <recommendedName>
        <fullName evidence="3">B30.2/SPRY domain-containing protein</fullName>
    </recommendedName>
</protein>
<dbReference type="SUPFAM" id="SSF49899">
    <property type="entry name" value="Concanavalin A-like lectins/glucanases"/>
    <property type="match status" value="1"/>
</dbReference>
<evidence type="ECO:0000259" key="3">
    <source>
        <dbReference type="PROSITE" id="PS50188"/>
    </source>
</evidence>
<dbReference type="PROSITE" id="PS50188">
    <property type="entry name" value="B302_SPRY"/>
    <property type="match status" value="1"/>
</dbReference>
<evidence type="ECO:0000256" key="1">
    <source>
        <dbReference type="ARBA" id="ARBA00004123"/>
    </source>
</evidence>
<dbReference type="GO" id="GO:0048188">
    <property type="term" value="C:Set1C/COMPASS complex"/>
    <property type="evidence" value="ECO:0007669"/>
    <property type="project" value="InterPro"/>
</dbReference>
<keyword evidence="5" id="KW-1185">Reference proteome</keyword>
<gene>
    <name evidence="4" type="ORF">X943_004032</name>
</gene>
<name>A0AAD9GDR7_BABDI</name>
<accession>A0AAD9GDR7</accession>
<dbReference type="InterPro" id="IPR043136">
    <property type="entry name" value="B30.2/SPRY_sf"/>
</dbReference>